<dbReference type="EMBL" id="CP077290">
    <property type="protein sequence ID" value="QXA49861.1"/>
    <property type="molecule type" value="Genomic_DNA"/>
</dbReference>
<organism evidence="2 3">
    <name type="scientific">Enterobacter cancerogenus</name>
    <dbReference type="NCBI Taxonomy" id="69218"/>
    <lineage>
        <taxon>Bacteria</taxon>
        <taxon>Pseudomonadati</taxon>
        <taxon>Pseudomonadota</taxon>
        <taxon>Gammaproteobacteria</taxon>
        <taxon>Enterobacterales</taxon>
        <taxon>Enterobacteriaceae</taxon>
        <taxon>Enterobacter</taxon>
        <taxon>Enterobacter cloacae complex</taxon>
    </lineage>
</organism>
<keyword evidence="1" id="KW-1133">Transmembrane helix</keyword>
<keyword evidence="1" id="KW-0812">Transmembrane</keyword>
<keyword evidence="3" id="KW-1185">Reference proteome</keyword>
<dbReference type="GeneID" id="66611628"/>
<dbReference type="Proteomes" id="UP000683583">
    <property type="component" value="Chromosome"/>
</dbReference>
<evidence type="ECO:0000313" key="2">
    <source>
        <dbReference type="EMBL" id="QXA49861.1"/>
    </source>
</evidence>
<proteinExistence type="predicted"/>
<gene>
    <name evidence="2" type="ORF">I6L58_02090</name>
</gene>
<dbReference type="PANTHER" id="PTHR34989:SF1">
    <property type="entry name" value="PROTEIN HDED"/>
    <property type="match status" value="1"/>
</dbReference>
<feature type="transmembrane region" description="Helical" evidence="1">
    <location>
        <begin position="104"/>
        <end position="124"/>
    </location>
</feature>
<accession>A0ABX8KPF7</accession>
<reference evidence="2 3" key="1">
    <citation type="submission" date="2021-06" db="EMBL/GenBank/DDBJ databases">
        <title>FDA dAtabase for Regulatory Grade micrObial Sequences (FDA-ARGOS): Supporting development and validation of Infectious Disease Dx tests.</title>
        <authorList>
            <person name="Sproer C."/>
            <person name="Gronow S."/>
            <person name="Severitt S."/>
            <person name="Schroder I."/>
            <person name="Tallon L."/>
            <person name="Sadzewicz L."/>
            <person name="Zhao X."/>
            <person name="Boylan J."/>
            <person name="Ott S."/>
            <person name="Bowen H."/>
            <person name="Vavikolanu K."/>
            <person name="Mehta A."/>
            <person name="Aluvathingal J."/>
            <person name="Nadendla S."/>
            <person name="Lowell S."/>
            <person name="Myers T."/>
            <person name="Yan Y."/>
        </authorList>
    </citation>
    <scope>NUCLEOTIDE SEQUENCE [LARGE SCALE GENOMIC DNA]</scope>
    <source>
        <strain evidence="2 3">FDAARGOS 1428</strain>
    </source>
</reference>
<dbReference type="InterPro" id="IPR052712">
    <property type="entry name" value="Acid_resist_chaperone_HdeD"/>
</dbReference>
<evidence type="ECO:0000256" key="1">
    <source>
        <dbReference type="SAM" id="Phobius"/>
    </source>
</evidence>
<feature type="transmembrane region" description="Helical" evidence="1">
    <location>
        <begin position="136"/>
        <end position="155"/>
    </location>
</feature>
<feature type="transmembrane region" description="Helical" evidence="1">
    <location>
        <begin position="51"/>
        <end position="70"/>
    </location>
</feature>
<feature type="transmembrane region" description="Helical" evidence="1">
    <location>
        <begin position="77"/>
        <end position="98"/>
    </location>
</feature>
<dbReference type="InterPro" id="IPR005325">
    <property type="entry name" value="DUF308_memb"/>
</dbReference>
<protein>
    <submittedName>
        <fullName evidence="2">DUF308 domain-containing protein</fullName>
    </submittedName>
</protein>
<dbReference type="RefSeq" id="WP_088207328.1">
    <property type="nucleotide sequence ID" value="NZ_CP025225.1"/>
</dbReference>
<keyword evidence="1" id="KW-0472">Membrane</keyword>
<feature type="transmembrane region" description="Helical" evidence="1">
    <location>
        <begin position="161"/>
        <end position="182"/>
    </location>
</feature>
<feature type="transmembrane region" description="Helical" evidence="1">
    <location>
        <begin position="24"/>
        <end position="45"/>
    </location>
</feature>
<evidence type="ECO:0000313" key="3">
    <source>
        <dbReference type="Proteomes" id="UP000683583"/>
    </source>
</evidence>
<name>A0ABX8KPF7_9ENTR</name>
<sequence length="198" mass="22093">MLLIDRNTLNGLNEKILEKYKKTAFSLALLLLVCGILCLFFPFYAGVALSYLTGVLLVACGIFSLTSIYTFRKSGKLAIFCLIIFGLIYSVMGVAVFLSPLVGMNILSATICFVFLLAGICRLSAAFKNAIMVGRYWCMLIGFLDLVIAFIWLGANEDTTFVLTSVFIGLEMISSSFTYFILYNKFWHLLKRSAIHYA</sequence>
<dbReference type="PANTHER" id="PTHR34989">
    <property type="entry name" value="PROTEIN HDED"/>
    <property type="match status" value="1"/>
</dbReference>
<dbReference type="Pfam" id="PF03729">
    <property type="entry name" value="DUF308"/>
    <property type="match status" value="1"/>
</dbReference>